<dbReference type="RefSeq" id="WP_244720753.1">
    <property type="nucleotide sequence ID" value="NZ_CP095072.1"/>
</dbReference>
<dbReference type="PANTHER" id="PTHR43060:SF15">
    <property type="entry name" value="3-HYDROXYISOBUTYRATE DEHYDROGENASE-LIKE 1, MITOCHONDRIAL-RELATED"/>
    <property type="match status" value="1"/>
</dbReference>
<dbReference type="Pfam" id="PF14833">
    <property type="entry name" value="NAD_binding_11"/>
    <property type="match status" value="1"/>
</dbReference>
<dbReference type="SUPFAM" id="SSF51735">
    <property type="entry name" value="NAD(P)-binding Rossmann-fold domains"/>
    <property type="match status" value="1"/>
</dbReference>
<keyword evidence="3" id="KW-0520">NAD</keyword>
<dbReference type="Proteomes" id="UP000831782">
    <property type="component" value="Chromosome"/>
</dbReference>
<organism evidence="6 7">
    <name type="scientific">Gracilibacillus caseinilyticus</name>
    <dbReference type="NCBI Taxonomy" id="2932256"/>
    <lineage>
        <taxon>Bacteria</taxon>
        <taxon>Bacillati</taxon>
        <taxon>Bacillota</taxon>
        <taxon>Bacilli</taxon>
        <taxon>Bacillales</taxon>
        <taxon>Bacillaceae</taxon>
        <taxon>Gracilibacillus</taxon>
    </lineage>
</organism>
<protein>
    <submittedName>
        <fullName evidence="6">NAD(P)-dependent oxidoreductase</fullName>
    </submittedName>
</protein>
<keyword evidence="2" id="KW-0560">Oxidoreductase</keyword>
<gene>
    <name evidence="6" type="ORF">MUN88_03220</name>
</gene>
<dbReference type="EMBL" id="CP095072">
    <property type="protein sequence ID" value="UOQ49152.1"/>
    <property type="molecule type" value="Genomic_DNA"/>
</dbReference>
<dbReference type="Pfam" id="PF03446">
    <property type="entry name" value="NAD_binding_2"/>
    <property type="match status" value="1"/>
</dbReference>
<evidence type="ECO:0000256" key="2">
    <source>
        <dbReference type="ARBA" id="ARBA00023002"/>
    </source>
</evidence>
<dbReference type="InterPro" id="IPR015815">
    <property type="entry name" value="HIBADH-related"/>
</dbReference>
<evidence type="ECO:0000313" key="7">
    <source>
        <dbReference type="Proteomes" id="UP000831782"/>
    </source>
</evidence>
<dbReference type="InterPro" id="IPR008927">
    <property type="entry name" value="6-PGluconate_DH-like_C_sf"/>
</dbReference>
<feature type="domain" description="3-hydroxyisobutyrate dehydrogenase-like NAD-binding" evidence="5">
    <location>
        <begin position="165"/>
        <end position="284"/>
    </location>
</feature>
<dbReference type="PIRSF" id="PIRSF000103">
    <property type="entry name" value="HIBADH"/>
    <property type="match status" value="1"/>
</dbReference>
<proteinExistence type="inferred from homology"/>
<dbReference type="SUPFAM" id="SSF48179">
    <property type="entry name" value="6-phosphogluconate dehydrogenase C-terminal domain-like"/>
    <property type="match status" value="1"/>
</dbReference>
<name>A0ABY4EZ14_9BACI</name>
<dbReference type="InterPro" id="IPR036291">
    <property type="entry name" value="NAD(P)-bd_dom_sf"/>
</dbReference>
<dbReference type="InterPro" id="IPR013328">
    <property type="entry name" value="6PGD_dom2"/>
</dbReference>
<accession>A0ABY4EZ14</accession>
<dbReference type="Gene3D" id="1.10.1040.10">
    <property type="entry name" value="N-(1-d-carboxylethyl)-l-norvaline Dehydrogenase, domain 2"/>
    <property type="match status" value="1"/>
</dbReference>
<evidence type="ECO:0000259" key="5">
    <source>
        <dbReference type="Pfam" id="PF14833"/>
    </source>
</evidence>
<feature type="domain" description="6-phosphogluconate dehydrogenase NADP-binding" evidence="4">
    <location>
        <begin position="3"/>
        <end position="160"/>
    </location>
</feature>
<evidence type="ECO:0000256" key="1">
    <source>
        <dbReference type="ARBA" id="ARBA00009080"/>
    </source>
</evidence>
<dbReference type="InterPro" id="IPR029154">
    <property type="entry name" value="HIBADH-like_NADP-bd"/>
</dbReference>
<dbReference type="PANTHER" id="PTHR43060">
    <property type="entry name" value="3-HYDROXYISOBUTYRATE DEHYDROGENASE-LIKE 1, MITOCHONDRIAL-RELATED"/>
    <property type="match status" value="1"/>
</dbReference>
<keyword evidence="7" id="KW-1185">Reference proteome</keyword>
<dbReference type="Gene3D" id="3.40.50.720">
    <property type="entry name" value="NAD(P)-binding Rossmann-like Domain"/>
    <property type="match status" value="1"/>
</dbReference>
<reference evidence="6 7" key="1">
    <citation type="submission" date="2022-04" db="EMBL/GenBank/DDBJ databases">
        <title>Gracilibacillus sp. isolated from saltern.</title>
        <authorList>
            <person name="Won M."/>
            <person name="Lee C.-M."/>
            <person name="Woen H.-Y."/>
            <person name="Kwon S.-W."/>
        </authorList>
    </citation>
    <scope>NUCLEOTIDE SEQUENCE [LARGE SCALE GENOMIC DNA]</scope>
    <source>
        <strain evidence="6 7">SSWR10-1</strain>
    </source>
</reference>
<sequence length="289" mass="31146">MTTIGFIGTGVMGKSMATHLLEADFDLHIFTRTQEKAQSLLDQGAVWEDTVSSLAQKADIIITMVSYPKDVESIYLKANGIIANAKPGTYLIDMTTSDPLLAEQIDKKAKEKGLHSLDAPVSGGDVGAKNAKLTIMVGGDKADFEEILPVFEKMGENIVLQGPAGAGQHTKMANQITIASNMIGVSEAIMYAKKAGLDPVRVLKSILTGAAGSWSLTNLAPRMIKGDSDPGFYIKHFIKDMTIALKNAQEMELKTPGLSLSLELYQELADKGLEDRGTQALIKWFEGDI</sequence>
<evidence type="ECO:0000313" key="6">
    <source>
        <dbReference type="EMBL" id="UOQ49152.1"/>
    </source>
</evidence>
<comment type="similarity">
    <text evidence="1">Belongs to the HIBADH-related family.</text>
</comment>
<evidence type="ECO:0000259" key="4">
    <source>
        <dbReference type="Pfam" id="PF03446"/>
    </source>
</evidence>
<evidence type="ECO:0000256" key="3">
    <source>
        <dbReference type="ARBA" id="ARBA00023027"/>
    </source>
</evidence>
<dbReference type="InterPro" id="IPR006115">
    <property type="entry name" value="6PGDH_NADP-bd"/>
</dbReference>